<dbReference type="Proteomes" id="UP000034947">
    <property type="component" value="Unassembled WGS sequence"/>
</dbReference>
<accession>A0A0F8UFX9</accession>
<gene>
    <name evidence="4" type="ORF">AOCH_007362</name>
</gene>
<dbReference type="InterPro" id="IPR001374">
    <property type="entry name" value="R3H_dom"/>
</dbReference>
<dbReference type="InterPro" id="IPR051189">
    <property type="entry name" value="Splicing_assoc_domain"/>
</dbReference>
<feature type="compositionally biased region" description="Polar residues" evidence="1">
    <location>
        <begin position="144"/>
        <end position="153"/>
    </location>
</feature>
<evidence type="ECO:0000256" key="1">
    <source>
        <dbReference type="SAM" id="MobiDB-lite"/>
    </source>
</evidence>
<name>A0A0F8UFX9_9EURO</name>
<feature type="compositionally biased region" description="Basic residues" evidence="1">
    <location>
        <begin position="1"/>
        <end position="12"/>
    </location>
</feature>
<dbReference type="GO" id="GO:0003676">
    <property type="term" value="F:nucleic acid binding"/>
    <property type="evidence" value="ECO:0007669"/>
    <property type="project" value="UniProtKB-UniRule"/>
</dbReference>
<dbReference type="PROSITE" id="PS51061">
    <property type="entry name" value="R3H"/>
    <property type="match status" value="1"/>
</dbReference>
<dbReference type="PANTHER" id="PTHR14195">
    <property type="entry name" value="G PATCH DOMAIN CONTAINING PROTEIN 2"/>
    <property type="match status" value="1"/>
</dbReference>
<feature type="region of interest" description="Disordered" evidence="1">
    <location>
        <begin position="58"/>
        <end position="80"/>
    </location>
</feature>
<organism evidence="4 5">
    <name type="scientific">Aspergillus ochraceoroseus</name>
    <dbReference type="NCBI Taxonomy" id="138278"/>
    <lineage>
        <taxon>Eukaryota</taxon>
        <taxon>Fungi</taxon>
        <taxon>Dikarya</taxon>
        <taxon>Ascomycota</taxon>
        <taxon>Pezizomycotina</taxon>
        <taxon>Eurotiomycetes</taxon>
        <taxon>Eurotiomycetidae</taxon>
        <taxon>Eurotiales</taxon>
        <taxon>Aspergillaceae</taxon>
        <taxon>Aspergillus</taxon>
        <taxon>Aspergillus subgen. Nidulantes</taxon>
    </lineage>
</organism>
<dbReference type="VEuPathDB" id="FungiDB:P175DRAFT_0434266"/>
<dbReference type="PROSITE" id="PS50174">
    <property type="entry name" value="G_PATCH"/>
    <property type="match status" value="1"/>
</dbReference>
<feature type="region of interest" description="Disordered" evidence="1">
    <location>
        <begin position="1"/>
        <end position="26"/>
    </location>
</feature>
<evidence type="ECO:0008006" key="6">
    <source>
        <dbReference type="Google" id="ProtNLM"/>
    </source>
</evidence>
<comment type="caution">
    <text evidence="4">The sequence shown here is derived from an EMBL/GenBank/DDBJ whole genome shotgun (WGS) entry which is preliminary data.</text>
</comment>
<feature type="domain" description="R3H" evidence="3">
    <location>
        <begin position="362"/>
        <end position="424"/>
    </location>
</feature>
<dbReference type="Pfam" id="PF01585">
    <property type="entry name" value="G-patch"/>
    <property type="match status" value="1"/>
</dbReference>
<dbReference type="SMART" id="SM00393">
    <property type="entry name" value="R3H"/>
    <property type="match status" value="1"/>
</dbReference>
<reference evidence="4 5" key="1">
    <citation type="submission" date="2015-02" db="EMBL/GenBank/DDBJ databases">
        <title>Draft Genome Sequences of Two Closely-Related Aflatoxigenic Aspergillus Species Obtained from the Cote d'Ivoire.</title>
        <authorList>
            <person name="Moore G.G."/>
            <person name="Beltz S.B."/>
            <person name="Mack B.M."/>
        </authorList>
    </citation>
    <scope>NUCLEOTIDE SEQUENCE [LARGE SCALE GENOMIC DNA]</scope>
    <source>
        <strain evidence="4 5">SRRC1432</strain>
    </source>
</reference>
<proteinExistence type="predicted"/>
<dbReference type="Gene3D" id="3.30.1370.50">
    <property type="entry name" value="R3H-like domain"/>
    <property type="match status" value="1"/>
</dbReference>
<dbReference type="EMBL" id="JYKN01001908">
    <property type="protein sequence ID" value="KKK18473.1"/>
    <property type="molecule type" value="Genomic_DNA"/>
</dbReference>
<evidence type="ECO:0000259" key="3">
    <source>
        <dbReference type="PROSITE" id="PS51061"/>
    </source>
</evidence>
<dbReference type="InterPro" id="IPR000467">
    <property type="entry name" value="G_patch_dom"/>
</dbReference>
<dbReference type="OrthoDB" id="21470at2759"/>
<sequence>MARHKAKPRKSSSKNTDTGPKKNHLSMQQEARYTEGHNIWRVNVQLRHQAVHFVSAGGLGPNLGVESETSAQELPESEHPATAELAQHEKFEVDLGVESSPNKPVLNDVTVRPASSTRLSSPFADDSSEDEVVFRGRGPRIESKPSTSATNTDLGDDSDDQPPLCPPSFVISPQARPISILDDPPDYIEITGLENNISAETSDEDDILADYIANMDDEYEYHDDSSTSSHEHLSADEAIIEPEQAKTLHRGSLSRSRTGSNELKNVFAPSTAFADTLELDPYSGFDIMDFTRPSLGKKSKGKHRTPNFDLLDTEFETELTNASSNDRLRKKIRKQEREVLRSQGLLGRSKNDPDLKIKYTDRMGIEDLKSEIRLFLLSSKNSLSLPPMTKHRRVLVHDIANALRLNSQSRGKGSSRFPIMTKTSRTPKYTQQTISQTDRIFSKERFSSRAIKAWDKTSGRPTKGHKSVSYVDGEIVGASAPEIGIDNKGRAMLEKMGWSTGTALGATHNKGILQPVVHVVKNSKAGLG</sequence>
<dbReference type="SUPFAM" id="SSF82708">
    <property type="entry name" value="R3H domain"/>
    <property type="match status" value="1"/>
</dbReference>
<evidence type="ECO:0000313" key="5">
    <source>
        <dbReference type="Proteomes" id="UP000034947"/>
    </source>
</evidence>
<protein>
    <recommendedName>
        <fullName evidence="6">Protein SQS1</fullName>
    </recommendedName>
</protein>
<feature type="domain" description="G-patch" evidence="2">
    <location>
        <begin position="485"/>
        <end position="528"/>
    </location>
</feature>
<dbReference type="InterPro" id="IPR036867">
    <property type="entry name" value="R3H_dom_sf"/>
</dbReference>
<feature type="region of interest" description="Disordered" evidence="1">
    <location>
        <begin position="96"/>
        <end position="164"/>
    </location>
</feature>
<dbReference type="Pfam" id="PF01424">
    <property type="entry name" value="R3H"/>
    <property type="match status" value="1"/>
</dbReference>
<keyword evidence="5" id="KW-1185">Reference proteome</keyword>
<evidence type="ECO:0000259" key="2">
    <source>
        <dbReference type="PROSITE" id="PS50174"/>
    </source>
</evidence>
<dbReference type="SMART" id="SM00443">
    <property type="entry name" value="G_patch"/>
    <property type="match status" value="1"/>
</dbReference>
<evidence type="ECO:0000313" key="4">
    <source>
        <dbReference type="EMBL" id="KKK18473.1"/>
    </source>
</evidence>
<dbReference type="AlphaFoldDB" id="A0A0F8UFX9"/>